<feature type="coiled-coil region" evidence="1">
    <location>
        <begin position="171"/>
        <end position="205"/>
    </location>
</feature>
<protein>
    <submittedName>
        <fullName evidence="2">Uncharacterized protein</fullName>
    </submittedName>
</protein>
<sequence>MNTEIYNKLTKEIEQLSDKINKVLLENEKLRQQSRGSEKLSALHTQIWNTFFGKNQNFNNWFDLNKLIATNAIKACQTCLVNDVKVYKMDKTQEQEYINAIKIGQNQQYLEKILKGFDQEKQDQITNGLTSKPFHCIICKNHSFGLVSFCQGCGDVVCSTCCTYWYHQPNLAQKTESEQELNQDIDNLIEKLKELKEILDSEQKLDKEIVDKCETVFINVLKLLKRDRYTDESPIHFYNRAWETFVPCLGCFESMQKTYEISQKDWESIVVYTKMNHIPIYVQLQNLQAVKDKEDFCKIVGNHCYICKDFHNLTNDQMCVDCDMNVCQKCCFVRQ</sequence>
<organism evidence="2 3">
    <name type="scientific">Spiroplasma chinense</name>
    <dbReference type="NCBI Taxonomy" id="216932"/>
    <lineage>
        <taxon>Bacteria</taxon>
        <taxon>Bacillati</taxon>
        <taxon>Mycoplasmatota</taxon>
        <taxon>Mollicutes</taxon>
        <taxon>Entomoplasmatales</taxon>
        <taxon>Spiroplasmataceae</taxon>
        <taxon>Spiroplasma</taxon>
    </lineage>
</organism>
<gene>
    <name evidence="2" type="ORF">SCHIN_v1c07520</name>
</gene>
<dbReference type="KEGG" id="schi:SCHIN_v1c07520"/>
<dbReference type="AlphaFoldDB" id="A0A5B9Y6R3"/>
<proteinExistence type="predicted"/>
<name>A0A5B9Y6R3_9MOLU</name>
<evidence type="ECO:0000313" key="2">
    <source>
        <dbReference type="EMBL" id="QEH61947.1"/>
    </source>
</evidence>
<dbReference type="Proteomes" id="UP000323144">
    <property type="component" value="Chromosome"/>
</dbReference>
<dbReference type="RefSeq" id="WP_166508323.1">
    <property type="nucleotide sequence ID" value="NZ_CP043026.1"/>
</dbReference>
<feature type="coiled-coil region" evidence="1">
    <location>
        <begin position="6"/>
        <end position="33"/>
    </location>
</feature>
<reference evidence="2 3" key="1">
    <citation type="submission" date="2019-08" db="EMBL/GenBank/DDBJ databases">
        <title>Complete genome sequence of Spiroplasma chinense CCH (DSM 19755).</title>
        <authorList>
            <person name="Shen H.-Y."/>
            <person name="Lin Y.-C."/>
            <person name="Chou L."/>
            <person name="Kuo C.-H."/>
        </authorList>
    </citation>
    <scope>NUCLEOTIDE SEQUENCE [LARGE SCALE GENOMIC DNA]</scope>
    <source>
        <strain evidence="2 3">CCH</strain>
    </source>
</reference>
<evidence type="ECO:0000256" key="1">
    <source>
        <dbReference type="SAM" id="Coils"/>
    </source>
</evidence>
<keyword evidence="3" id="KW-1185">Reference proteome</keyword>
<keyword evidence="1" id="KW-0175">Coiled coil</keyword>
<evidence type="ECO:0000313" key="3">
    <source>
        <dbReference type="Proteomes" id="UP000323144"/>
    </source>
</evidence>
<accession>A0A5B9Y6R3</accession>
<dbReference type="EMBL" id="CP043026">
    <property type="protein sequence ID" value="QEH61947.1"/>
    <property type="molecule type" value="Genomic_DNA"/>
</dbReference>